<dbReference type="OrthoDB" id="2207231at2759"/>
<proteinExistence type="predicted"/>
<comment type="caution">
    <text evidence="1">The sequence shown here is derived from an EMBL/GenBank/DDBJ whole genome shotgun (WGS) entry which is preliminary data.</text>
</comment>
<organism evidence="1 2">
    <name type="scientific">Rhizopus oryzae</name>
    <name type="common">Mucormycosis agent</name>
    <name type="synonym">Rhizopus arrhizus var. delemar</name>
    <dbReference type="NCBI Taxonomy" id="64495"/>
    <lineage>
        <taxon>Eukaryota</taxon>
        <taxon>Fungi</taxon>
        <taxon>Fungi incertae sedis</taxon>
        <taxon>Mucoromycota</taxon>
        <taxon>Mucoromycotina</taxon>
        <taxon>Mucoromycetes</taxon>
        <taxon>Mucorales</taxon>
        <taxon>Mucorineae</taxon>
        <taxon>Rhizopodaceae</taxon>
        <taxon>Rhizopus</taxon>
    </lineage>
</organism>
<evidence type="ECO:0000313" key="2">
    <source>
        <dbReference type="Proteomes" id="UP000717996"/>
    </source>
</evidence>
<name>A0A9P7CHK4_RHIOR</name>
<dbReference type="SUPFAM" id="SSF56219">
    <property type="entry name" value="DNase I-like"/>
    <property type="match status" value="1"/>
</dbReference>
<accession>A0A9P7CHK4</accession>
<evidence type="ECO:0008006" key="3">
    <source>
        <dbReference type="Google" id="ProtNLM"/>
    </source>
</evidence>
<dbReference type="EMBL" id="JAANIT010000024">
    <property type="protein sequence ID" value="KAG1553722.1"/>
    <property type="molecule type" value="Genomic_DNA"/>
</dbReference>
<dbReference type="InterPro" id="IPR036691">
    <property type="entry name" value="Endo/exonu/phosph_ase_sf"/>
</dbReference>
<gene>
    <name evidence="1" type="ORF">G6F51_000425</name>
</gene>
<protein>
    <recommendedName>
        <fullName evidence="3">Endonuclease/exonuclease/phosphatase domain-containing protein</fullName>
    </recommendedName>
</protein>
<dbReference type="Gene3D" id="3.60.10.10">
    <property type="entry name" value="Endonuclease/exonuclease/phosphatase"/>
    <property type="match status" value="1"/>
</dbReference>
<dbReference type="Proteomes" id="UP000717996">
    <property type="component" value="Unassembled WGS sequence"/>
</dbReference>
<reference evidence="1" key="1">
    <citation type="journal article" date="2020" name="Microb. Genom.">
        <title>Genetic diversity of clinical and environmental Mucorales isolates obtained from an investigation of mucormycosis cases among solid organ transplant recipients.</title>
        <authorList>
            <person name="Nguyen M.H."/>
            <person name="Kaul D."/>
            <person name="Muto C."/>
            <person name="Cheng S.J."/>
            <person name="Richter R.A."/>
            <person name="Bruno V.M."/>
            <person name="Liu G."/>
            <person name="Beyhan S."/>
            <person name="Sundermann A.J."/>
            <person name="Mounaud S."/>
            <person name="Pasculle A.W."/>
            <person name="Nierman W.C."/>
            <person name="Driscoll E."/>
            <person name="Cumbie R."/>
            <person name="Clancy C.J."/>
            <person name="Dupont C.L."/>
        </authorList>
    </citation>
    <scope>NUCLEOTIDE SEQUENCE</scope>
    <source>
        <strain evidence="1">GL16</strain>
    </source>
</reference>
<evidence type="ECO:0000313" key="1">
    <source>
        <dbReference type="EMBL" id="KAG1553722.1"/>
    </source>
</evidence>
<dbReference type="AlphaFoldDB" id="A0A9P7CHK4"/>
<sequence length="120" mass="13857">MPISQYKLCFIIADTLVHCIYLPLSLDNQAVRQALDSLLRTTPDVKYTILCGDFNARMGPYTGDNSTLNFSYHWMRLMNSTVIHFKITTPKTFVHVNDIKKLVHEFYKMGNSCVRITYST</sequence>